<feature type="compositionally biased region" description="Basic and acidic residues" evidence="3">
    <location>
        <begin position="229"/>
        <end position="243"/>
    </location>
</feature>
<dbReference type="InterPro" id="IPR044693">
    <property type="entry name" value="SGO_plant"/>
</dbReference>
<feature type="domain" description="Shugoshin C-terminal" evidence="4">
    <location>
        <begin position="250"/>
        <end position="274"/>
    </location>
</feature>
<dbReference type="EMBL" id="JBCNJP010000010">
    <property type="protein sequence ID" value="KAK9072627.1"/>
    <property type="molecule type" value="Genomic_DNA"/>
</dbReference>
<evidence type="ECO:0000256" key="3">
    <source>
        <dbReference type="SAM" id="MobiDB-lite"/>
    </source>
</evidence>
<name>A0AAP0H5M6_9ASTR</name>
<comment type="caution">
    <text evidence="5">The sequence shown here is derived from an EMBL/GenBank/DDBJ whole genome shotgun (WGS) entry which is preliminary data.</text>
</comment>
<dbReference type="Pfam" id="PF07557">
    <property type="entry name" value="Shugoshin_C"/>
    <property type="match status" value="1"/>
</dbReference>
<gene>
    <name evidence="5" type="ORF">SSX86_009062</name>
</gene>
<sequence>MAKSSSFGQSMRKRLSDITNHQPQHKLPPVLDQNFPLNSSSAKEQIDHLLKENEGLLKLITDKSKIIEMNGVELQKLRINLQKTQLQNWNLAQSNSHMMAELNLGKKKLKELQHQLACKDAVLKTLNFDLQVMRETNDQKCESKMKDHENAHTNRQNTNRRTRAVRSQSIGNMTTVKASEEEILENKRRRVRRHSARFTSQHDEPKEDLFEIKDLKMHEDYSTTSEMITEQKHDKCVKPEPQDSGRMSFGRPSRKAAEKINSYKEIPLNIKMRRPE</sequence>
<dbReference type="GO" id="GO:0005634">
    <property type="term" value="C:nucleus"/>
    <property type="evidence" value="ECO:0007669"/>
    <property type="project" value="InterPro"/>
</dbReference>
<feature type="region of interest" description="Disordered" evidence="3">
    <location>
        <begin position="224"/>
        <end position="257"/>
    </location>
</feature>
<dbReference type="AlphaFoldDB" id="A0AAP0H5M6"/>
<reference evidence="5 6" key="1">
    <citation type="submission" date="2024-04" db="EMBL/GenBank/DDBJ databases">
        <title>The reference genome of an endangered Asteraceae, Deinandra increscens subsp. villosa, native to the Central Coast of California.</title>
        <authorList>
            <person name="Guilliams M."/>
            <person name="Hasenstab-Lehman K."/>
            <person name="Meyer R."/>
            <person name="Mcevoy S."/>
        </authorList>
    </citation>
    <scope>NUCLEOTIDE SEQUENCE [LARGE SCALE GENOMIC DNA]</scope>
    <source>
        <tissue evidence="5">Leaf</tissue>
    </source>
</reference>
<proteinExistence type="inferred from homology"/>
<dbReference type="PANTHER" id="PTHR34373">
    <property type="entry name" value="SHUGOSHIN 2"/>
    <property type="match status" value="1"/>
</dbReference>
<dbReference type="GO" id="GO:0045144">
    <property type="term" value="P:meiotic sister chromatid segregation"/>
    <property type="evidence" value="ECO:0007669"/>
    <property type="project" value="InterPro"/>
</dbReference>
<evidence type="ECO:0000256" key="1">
    <source>
        <dbReference type="ARBA" id="ARBA00010845"/>
    </source>
</evidence>
<evidence type="ECO:0000313" key="5">
    <source>
        <dbReference type="EMBL" id="KAK9072627.1"/>
    </source>
</evidence>
<dbReference type="PANTHER" id="PTHR34373:SF8">
    <property type="entry name" value="SHUGOSHIN"/>
    <property type="match status" value="1"/>
</dbReference>
<evidence type="ECO:0000256" key="2">
    <source>
        <dbReference type="ARBA" id="ARBA00022829"/>
    </source>
</evidence>
<feature type="region of interest" description="Disordered" evidence="3">
    <location>
        <begin position="144"/>
        <end position="167"/>
    </location>
</feature>
<dbReference type="GO" id="GO:0034090">
    <property type="term" value="P:maintenance of meiotic sister chromatid cohesion"/>
    <property type="evidence" value="ECO:0007669"/>
    <property type="project" value="InterPro"/>
</dbReference>
<keyword evidence="6" id="KW-1185">Reference proteome</keyword>
<comment type="similarity">
    <text evidence="1">Belongs to the shugoshin family.</text>
</comment>
<evidence type="ECO:0000259" key="4">
    <source>
        <dbReference type="Pfam" id="PF07557"/>
    </source>
</evidence>
<dbReference type="Proteomes" id="UP001408789">
    <property type="component" value="Unassembled WGS sequence"/>
</dbReference>
<keyword evidence="2" id="KW-0159">Chromosome partition</keyword>
<accession>A0AAP0H5M6</accession>
<organism evidence="5 6">
    <name type="scientific">Deinandra increscens subsp. villosa</name>
    <dbReference type="NCBI Taxonomy" id="3103831"/>
    <lineage>
        <taxon>Eukaryota</taxon>
        <taxon>Viridiplantae</taxon>
        <taxon>Streptophyta</taxon>
        <taxon>Embryophyta</taxon>
        <taxon>Tracheophyta</taxon>
        <taxon>Spermatophyta</taxon>
        <taxon>Magnoliopsida</taxon>
        <taxon>eudicotyledons</taxon>
        <taxon>Gunneridae</taxon>
        <taxon>Pentapetalae</taxon>
        <taxon>asterids</taxon>
        <taxon>campanulids</taxon>
        <taxon>Asterales</taxon>
        <taxon>Asteraceae</taxon>
        <taxon>Asteroideae</taxon>
        <taxon>Heliantheae alliance</taxon>
        <taxon>Madieae</taxon>
        <taxon>Madiinae</taxon>
        <taxon>Deinandra</taxon>
    </lineage>
</organism>
<dbReference type="InterPro" id="IPR011515">
    <property type="entry name" value="Shugoshin_C"/>
</dbReference>
<protein>
    <recommendedName>
        <fullName evidence="4">Shugoshin C-terminal domain-containing protein</fullName>
    </recommendedName>
</protein>
<dbReference type="GO" id="GO:0000775">
    <property type="term" value="C:chromosome, centromeric region"/>
    <property type="evidence" value="ECO:0007669"/>
    <property type="project" value="InterPro"/>
</dbReference>
<evidence type="ECO:0000313" key="6">
    <source>
        <dbReference type="Proteomes" id="UP001408789"/>
    </source>
</evidence>